<name>A0ABT5BQQ5_9BACT</name>
<protein>
    <recommendedName>
        <fullName evidence="3">Acyl-CoA carboxylase subunit epsilon</fullName>
    </recommendedName>
</protein>
<sequence>MIKPIDGSVHTDELARLSRREAALVVLSIVAAANDRRDNAIGASLNQRTWRRRRLIRGSPRA</sequence>
<evidence type="ECO:0000313" key="2">
    <source>
        <dbReference type="Proteomes" id="UP001217838"/>
    </source>
</evidence>
<keyword evidence="2" id="KW-1185">Reference proteome</keyword>
<evidence type="ECO:0000313" key="1">
    <source>
        <dbReference type="EMBL" id="MDC0675895.1"/>
    </source>
</evidence>
<dbReference type="EMBL" id="JAQNDN010000028">
    <property type="protein sequence ID" value="MDC0675895.1"/>
    <property type="molecule type" value="Genomic_DNA"/>
</dbReference>
<organism evidence="1 2">
    <name type="scientific">Nannocystis radixulma</name>
    <dbReference type="NCBI Taxonomy" id="2995305"/>
    <lineage>
        <taxon>Bacteria</taxon>
        <taxon>Pseudomonadati</taxon>
        <taxon>Myxococcota</taxon>
        <taxon>Polyangia</taxon>
        <taxon>Nannocystales</taxon>
        <taxon>Nannocystaceae</taxon>
        <taxon>Nannocystis</taxon>
    </lineage>
</organism>
<proteinExistence type="predicted"/>
<accession>A0ABT5BQQ5</accession>
<reference evidence="1 2" key="1">
    <citation type="submission" date="2022-11" db="EMBL/GenBank/DDBJ databases">
        <title>Minimal conservation of predation-associated metabolite biosynthetic gene clusters underscores biosynthetic potential of Myxococcota including descriptions for ten novel species: Archangium lansinium sp. nov., Myxococcus landrumus sp. nov., Nannocystis bai.</title>
        <authorList>
            <person name="Ahearne A."/>
            <person name="Stevens C."/>
            <person name="Dowd S."/>
        </authorList>
    </citation>
    <scope>NUCLEOTIDE SEQUENCE [LARGE SCALE GENOMIC DNA]</scope>
    <source>
        <strain evidence="1 2">NCELM</strain>
    </source>
</reference>
<dbReference type="Proteomes" id="UP001217838">
    <property type="component" value="Unassembled WGS sequence"/>
</dbReference>
<dbReference type="RefSeq" id="WP_272011547.1">
    <property type="nucleotide sequence ID" value="NZ_JAQNDN010000028.1"/>
</dbReference>
<gene>
    <name evidence="1" type="ORF">POL58_49655</name>
</gene>
<comment type="caution">
    <text evidence="1">The sequence shown here is derived from an EMBL/GenBank/DDBJ whole genome shotgun (WGS) entry which is preliminary data.</text>
</comment>
<evidence type="ECO:0008006" key="3">
    <source>
        <dbReference type="Google" id="ProtNLM"/>
    </source>
</evidence>